<evidence type="ECO:0000256" key="1">
    <source>
        <dbReference type="ARBA" id="ARBA00001198"/>
    </source>
</evidence>
<dbReference type="PANTHER" id="PTHR32194">
    <property type="entry name" value="METALLOPROTEASE TLDD"/>
    <property type="match status" value="1"/>
</dbReference>
<proteinExistence type="inferred from homology"/>
<dbReference type="MEROPS" id="T01.010"/>
<evidence type="ECO:0000256" key="3">
    <source>
        <dbReference type="ARBA" id="ARBA00022490"/>
    </source>
</evidence>
<comment type="subcellular location">
    <subcellularLocation>
        <location evidence="9">Cytoplasm</location>
    </subcellularLocation>
    <subcellularLocation>
        <location evidence="9">Nucleus</location>
    </subcellularLocation>
</comment>
<evidence type="ECO:0000256" key="6">
    <source>
        <dbReference type="ARBA" id="ARBA00022801"/>
    </source>
</evidence>
<dbReference type="InParanoid" id="D8RI08"/>
<comment type="similarity">
    <text evidence="9">Belongs to the peptidase T1B family.</text>
</comment>
<dbReference type="InterPro" id="IPR000243">
    <property type="entry name" value="Pept_T1A_subB"/>
</dbReference>
<dbReference type="OMA" id="TFIYGYC"/>
<dbReference type="Pfam" id="PF00227">
    <property type="entry name" value="Proteasome"/>
    <property type="match status" value="1"/>
</dbReference>
<dbReference type="GO" id="GO:0005829">
    <property type="term" value="C:cytosol"/>
    <property type="evidence" value="ECO:0000318"/>
    <property type="project" value="GO_Central"/>
</dbReference>
<protein>
    <recommendedName>
        <fullName evidence="9">Proteasome subunit beta</fullName>
    </recommendedName>
</protein>
<evidence type="ECO:0000256" key="9">
    <source>
        <dbReference type="RuleBase" id="RU004203"/>
    </source>
</evidence>
<evidence type="ECO:0000313" key="11">
    <source>
        <dbReference type="Proteomes" id="UP000001514"/>
    </source>
</evidence>
<dbReference type="OrthoDB" id="7854943at2759"/>
<dbReference type="EMBL" id="GL377580">
    <property type="protein sequence ID" value="EFJ28014.1"/>
    <property type="molecule type" value="Genomic_DNA"/>
</dbReference>
<comment type="function">
    <text evidence="9">Component of the proteasome, a multicatalytic proteinase complex which is characterized by its ability to cleave peptides with Arg, Phe, Tyr, Leu, and Glu adjacent to the leaving group at neutral or slightly basic pH. The proteasome has an ATP-dependent proteolytic activity.</text>
</comment>
<dbReference type="AlphaFoldDB" id="D8RI08"/>
<name>D8RI08_SELML</name>
<dbReference type="InterPro" id="IPR029055">
    <property type="entry name" value="Ntn_hydrolases_N"/>
</dbReference>
<keyword evidence="7 9" id="KW-0647">Proteasome</keyword>
<dbReference type="GO" id="GO:0043161">
    <property type="term" value="P:proteasome-mediated ubiquitin-dependent protein catabolic process"/>
    <property type="evidence" value="ECO:0000318"/>
    <property type="project" value="GO_Central"/>
</dbReference>
<evidence type="ECO:0000313" key="10">
    <source>
        <dbReference type="EMBL" id="EFJ28014.1"/>
    </source>
</evidence>
<keyword evidence="11" id="KW-1185">Reference proteome</keyword>
<dbReference type="eggNOG" id="KOG0174">
    <property type="taxonomic scope" value="Eukaryota"/>
</dbReference>
<dbReference type="PROSITE" id="PS51476">
    <property type="entry name" value="PROTEASOME_BETA_2"/>
    <property type="match status" value="1"/>
</dbReference>
<dbReference type="PANTHER" id="PTHR32194:SF0">
    <property type="entry name" value="ATP-DEPENDENT PROTEASE SUBUNIT HSLV"/>
    <property type="match status" value="1"/>
</dbReference>
<keyword evidence="5" id="KW-0888">Threonine protease</keyword>
<evidence type="ECO:0000256" key="5">
    <source>
        <dbReference type="ARBA" id="ARBA00022698"/>
    </source>
</evidence>
<dbReference type="InterPro" id="IPR001353">
    <property type="entry name" value="Proteasome_sua/b"/>
</dbReference>
<evidence type="ECO:0000256" key="4">
    <source>
        <dbReference type="ARBA" id="ARBA00022670"/>
    </source>
</evidence>
<keyword evidence="6" id="KW-0378">Hydrolase</keyword>
<dbReference type="PROSITE" id="PS00854">
    <property type="entry name" value="PROTEASOME_BETA_1"/>
    <property type="match status" value="1"/>
</dbReference>
<comment type="function">
    <text evidence="2">The proteasome is a multicatalytic proteinase complex which is characterized by its ability to cleave peptides with Arg, Phe, Tyr, Leu, and Glu adjacent to the leaving group at neutral or slightly basic pH. The proteasome has an ATP-dependent proteolytic activity.</text>
</comment>
<dbReference type="PRINTS" id="PR00141">
    <property type="entry name" value="PROTEASOME"/>
</dbReference>
<dbReference type="FunCoup" id="D8RI08">
    <property type="interactions" value="4697"/>
</dbReference>
<dbReference type="GO" id="GO:0004175">
    <property type="term" value="F:endopeptidase activity"/>
    <property type="evidence" value="ECO:0000318"/>
    <property type="project" value="GO_Central"/>
</dbReference>
<evidence type="ECO:0000256" key="7">
    <source>
        <dbReference type="ARBA" id="ARBA00022942"/>
    </source>
</evidence>
<gene>
    <name evidence="10" type="ORF">SELMODRAFT_227995</name>
</gene>
<comment type="catalytic activity">
    <reaction evidence="1">
        <text>Cleavage of peptide bonds with very broad specificity.</text>
        <dbReference type="EC" id="3.4.25.1"/>
    </reaction>
</comment>
<dbReference type="STRING" id="88036.D8RI08"/>
<keyword evidence="9" id="KW-0539">Nucleus</keyword>
<dbReference type="GO" id="GO:0004298">
    <property type="term" value="F:threonine-type endopeptidase activity"/>
    <property type="evidence" value="ECO:0007669"/>
    <property type="project" value="UniProtKB-KW"/>
</dbReference>
<keyword evidence="4" id="KW-0645">Protease</keyword>
<dbReference type="KEGG" id="smo:SELMODRAFT_227995"/>
<evidence type="ECO:0000256" key="2">
    <source>
        <dbReference type="ARBA" id="ARBA00002000"/>
    </source>
</evidence>
<accession>D8RI08</accession>
<dbReference type="InterPro" id="IPR023333">
    <property type="entry name" value="Proteasome_suB-type"/>
</dbReference>
<comment type="subunit">
    <text evidence="9">Component of the proteasome complex.</text>
</comment>
<dbReference type="HOGENOM" id="CLU_035750_5_2_1"/>
<keyword evidence="3 9" id="KW-0963">Cytoplasm</keyword>
<dbReference type="CDD" id="cd03762">
    <property type="entry name" value="proteasome_beta_type_6"/>
    <property type="match status" value="1"/>
</dbReference>
<dbReference type="Gene3D" id="3.60.20.10">
    <property type="entry name" value="Glutamine Phosphoribosylpyrophosphate, subunit 1, domain 1"/>
    <property type="match status" value="1"/>
</dbReference>
<dbReference type="GO" id="GO:0005634">
    <property type="term" value="C:nucleus"/>
    <property type="evidence" value="ECO:0000318"/>
    <property type="project" value="GO_Central"/>
</dbReference>
<evidence type="ECO:0000256" key="8">
    <source>
        <dbReference type="PIRSR" id="PIRSR600243-1"/>
    </source>
</evidence>
<dbReference type="GO" id="GO:0019774">
    <property type="term" value="C:proteasome core complex, beta-subunit complex"/>
    <property type="evidence" value="ECO:0000318"/>
    <property type="project" value="GO_Central"/>
</dbReference>
<dbReference type="Gramene" id="EFJ28014">
    <property type="protein sequence ID" value="EFJ28014"/>
    <property type="gene ID" value="SELMODRAFT_227995"/>
</dbReference>
<dbReference type="InterPro" id="IPR016050">
    <property type="entry name" value="Proteasome_bsu_CS"/>
</dbReference>
<dbReference type="SUPFAM" id="SSF56235">
    <property type="entry name" value="N-terminal nucleophile aminohydrolases (Ntn hydrolases)"/>
    <property type="match status" value="1"/>
</dbReference>
<dbReference type="Proteomes" id="UP000001514">
    <property type="component" value="Unassembled WGS sequence"/>
</dbReference>
<reference evidence="10 11" key="1">
    <citation type="journal article" date="2011" name="Science">
        <title>The Selaginella genome identifies genetic changes associated with the evolution of vascular plants.</title>
        <authorList>
            <person name="Banks J.A."/>
            <person name="Nishiyama T."/>
            <person name="Hasebe M."/>
            <person name="Bowman J.L."/>
            <person name="Gribskov M."/>
            <person name="dePamphilis C."/>
            <person name="Albert V.A."/>
            <person name="Aono N."/>
            <person name="Aoyama T."/>
            <person name="Ambrose B.A."/>
            <person name="Ashton N.W."/>
            <person name="Axtell M.J."/>
            <person name="Barker E."/>
            <person name="Barker M.S."/>
            <person name="Bennetzen J.L."/>
            <person name="Bonawitz N.D."/>
            <person name="Chapple C."/>
            <person name="Cheng C."/>
            <person name="Correa L.G."/>
            <person name="Dacre M."/>
            <person name="DeBarry J."/>
            <person name="Dreyer I."/>
            <person name="Elias M."/>
            <person name="Engstrom E.M."/>
            <person name="Estelle M."/>
            <person name="Feng L."/>
            <person name="Finet C."/>
            <person name="Floyd S.K."/>
            <person name="Frommer W.B."/>
            <person name="Fujita T."/>
            <person name="Gramzow L."/>
            <person name="Gutensohn M."/>
            <person name="Harholt J."/>
            <person name="Hattori M."/>
            <person name="Heyl A."/>
            <person name="Hirai T."/>
            <person name="Hiwatashi Y."/>
            <person name="Ishikawa M."/>
            <person name="Iwata M."/>
            <person name="Karol K.G."/>
            <person name="Koehler B."/>
            <person name="Kolukisaoglu U."/>
            <person name="Kubo M."/>
            <person name="Kurata T."/>
            <person name="Lalonde S."/>
            <person name="Li K."/>
            <person name="Li Y."/>
            <person name="Litt A."/>
            <person name="Lyons E."/>
            <person name="Manning G."/>
            <person name="Maruyama T."/>
            <person name="Michael T.P."/>
            <person name="Mikami K."/>
            <person name="Miyazaki S."/>
            <person name="Morinaga S."/>
            <person name="Murata T."/>
            <person name="Mueller-Roeber B."/>
            <person name="Nelson D.R."/>
            <person name="Obara M."/>
            <person name="Oguri Y."/>
            <person name="Olmstead R.G."/>
            <person name="Onodera N."/>
            <person name="Petersen B.L."/>
            <person name="Pils B."/>
            <person name="Prigge M."/>
            <person name="Rensing S.A."/>
            <person name="Riano-Pachon D.M."/>
            <person name="Roberts A.W."/>
            <person name="Sato Y."/>
            <person name="Scheller H.V."/>
            <person name="Schulz B."/>
            <person name="Schulz C."/>
            <person name="Shakirov E.V."/>
            <person name="Shibagaki N."/>
            <person name="Shinohara N."/>
            <person name="Shippen D.E."/>
            <person name="Soerensen I."/>
            <person name="Sotooka R."/>
            <person name="Sugimoto N."/>
            <person name="Sugita M."/>
            <person name="Sumikawa N."/>
            <person name="Tanurdzic M."/>
            <person name="Theissen G."/>
            <person name="Ulvskov P."/>
            <person name="Wakazuki S."/>
            <person name="Weng J.K."/>
            <person name="Willats W.W."/>
            <person name="Wipf D."/>
            <person name="Wolf P.G."/>
            <person name="Yang L."/>
            <person name="Zimmer A.D."/>
            <person name="Zhu Q."/>
            <person name="Mitros T."/>
            <person name="Hellsten U."/>
            <person name="Loque D."/>
            <person name="Otillar R."/>
            <person name="Salamov A."/>
            <person name="Schmutz J."/>
            <person name="Shapiro H."/>
            <person name="Lindquist E."/>
            <person name="Lucas S."/>
            <person name="Rokhsar D."/>
            <person name="Grigoriev I.V."/>
        </authorList>
    </citation>
    <scope>NUCLEOTIDE SEQUENCE [LARGE SCALE GENOMIC DNA]</scope>
</reference>
<feature type="active site" description="Nucleophile" evidence="8">
    <location>
        <position position="18"/>
    </location>
</feature>
<organism evidence="11">
    <name type="scientific">Selaginella moellendorffii</name>
    <name type="common">Spikemoss</name>
    <dbReference type="NCBI Taxonomy" id="88036"/>
    <lineage>
        <taxon>Eukaryota</taxon>
        <taxon>Viridiplantae</taxon>
        <taxon>Streptophyta</taxon>
        <taxon>Embryophyta</taxon>
        <taxon>Tracheophyta</taxon>
        <taxon>Lycopodiopsida</taxon>
        <taxon>Selaginellales</taxon>
        <taxon>Selaginellaceae</taxon>
        <taxon>Selaginella</taxon>
    </lineage>
</organism>
<sequence>MALSDDSSWMTAAHSMGTTIIGVEYADGVVLGADSRTTTGIYVANRASDKISKLTDNVYICRSGSAADTQVISDYVRYLLHQHTIVLGEQATVKAAAKLVREIAYSNKSFLEAGMIVGGWDKHEKGSIFGVPIGGTLLRVPFTIGGSGSTYIFGFLDQAWRPGMSKQEAQDLVVKAVSLAMARDGGSGGVVRTVTISSEGVTRDYFSHDRLPKWHEDIPAGVSTALEALENANGEWMVV</sequence>